<feature type="compositionally biased region" description="Low complexity" evidence="7">
    <location>
        <begin position="1"/>
        <end position="17"/>
    </location>
</feature>
<evidence type="ECO:0000256" key="2">
    <source>
        <dbReference type="ARBA" id="ARBA00022737"/>
    </source>
</evidence>
<dbReference type="PRINTS" id="PR00196">
    <property type="entry name" value="ANNEXIN"/>
</dbReference>
<dbReference type="Pfam" id="PF00191">
    <property type="entry name" value="Annexin"/>
    <property type="match status" value="4"/>
</dbReference>
<dbReference type="InterPro" id="IPR018502">
    <property type="entry name" value="Annexin_repeat"/>
</dbReference>
<dbReference type="Proteomes" id="UP001497623">
    <property type="component" value="Unassembled WGS sequence"/>
</dbReference>
<dbReference type="FunFam" id="1.10.220.10:FF:000003">
    <property type="entry name" value="Annexin"/>
    <property type="match status" value="1"/>
</dbReference>
<dbReference type="PANTHER" id="PTHR10502:SF233">
    <property type="entry name" value="ANNEXIN B9"/>
    <property type="match status" value="1"/>
</dbReference>
<feature type="region of interest" description="Disordered" evidence="7">
    <location>
        <begin position="1"/>
        <end position="42"/>
    </location>
</feature>
<dbReference type="FunFam" id="1.10.220.10:FF:000001">
    <property type="entry name" value="Annexin"/>
    <property type="match status" value="1"/>
</dbReference>
<reference evidence="8 9" key="1">
    <citation type="submission" date="2024-05" db="EMBL/GenBank/DDBJ databases">
        <authorList>
            <person name="Wallberg A."/>
        </authorList>
    </citation>
    <scope>NUCLEOTIDE SEQUENCE [LARGE SCALE GENOMIC DNA]</scope>
</reference>
<evidence type="ECO:0000256" key="4">
    <source>
        <dbReference type="ARBA" id="ARBA00023216"/>
    </source>
</evidence>
<dbReference type="GO" id="GO:0012506">
    <property type="term" value="C:vesicle membrane"/>
    <property type="evidence" value="ECO:0007669"/>
    <property type="project" value="TreeGrafter"/>
</dbReference>
<dbReference type="FunFam" id="1.10.220.10:FF:000004">
    <property type="entry name" value="Annexin"/>
    <property type="match status" value="1"/>
</dbReference>
<comment type="caution">
    <text evidence="8">The sequence shown here is derived from an EMBL/GenBank/DDBJ whole genome shotgun (WGS) entry which is preliminary data.</text>
</comment>
<dbReference type="GO" id="GO:0005509">
    <property type="term" value="F:calcium ion binding"/>
    <property type="evidence" value="ECO:0007669"/>
    <property type="project" value="InterPro"/>
</dbReference>
<dbReference type="GO" id="GO:0005544">
    <property type="term" value="F:calcium-dependent phospholipid binding"/>
    <property type="evidence" value="ECO:0007669"/>
    <property type="project" value="UniProtKB-KW"/>
</dbReference>
<dbReference type="GO" id="GO:0005634">
    <property type="term" value="C:nucleus"/>
    <property type="evidence" value="ECO:0007669"/>
    <property type="project" value="TreeGrafter"/>
</dbReference>
<dbReference type="GO" id="GO:0005886">
    <property type="term" value="C:plasma membrane"/>
    <property type="evidence" value="ECO:0007669"/>
    <property type="project" value="TreeGrafter"/>
</dbReference>
<name>A0AAV2RLX3_MEGNR</name>
<evidence type="ECO:0000256" key="5">
    <source>
        <dbReference type="ARBA" id="ARBA00023302"/>
    </source>
</evidence>
<dbReference type="PANTHER" id="PTHR10502">
    <property type="entry name" value="ANNEXIN"/>
    <property type="match status" value="1"/>
</dbReference>
<dbReference type="GO" id="GO:0001786">
    <property type="term" value="F:phosphatidylserine binding"/>
    <property type="evidence" value="ECO:0007669"/>
    <property type="project" value="TreeGrafter"/>
</dbReference>
<dbReference type="SUPFAM" id="SSF47874">
    <property type="entry name" value="Annexin"/>
    <property type="match status" value="1"/>
</dbReference>
<dbReference type="Gene3D" id="1.10.220.10">
    <property type="entry name" value="Annexin"/>
    <property type="match status" value="4"/>
</dbReference>
<dbReference type="InterPro" id="IPR018252">
    <property type="entry name" value="Annexin_repeat_CS"/>
</dbReference>
<dbReference type="PROSITE" id="PS00223">
    <property type="entry name" value="ANNEXIN_1"/>
    <property type="match status" value="1"/>
</dbReference>
<dbReference type="PROSITE" id="PS51897">
    <property type="entry name" value="ANNEXIN_2"/>
    <property type="match status" value="4"/>
</dbReference>
<sequence length="400" mass="44683">MADQPQPGMPGPQMHGAAPPPGMVPGGMYPQVPGGMPPGAIPPPGMVGPPPVGGVPVMPGHYQGGYPMNINGMYAYPQIPTMMNSDDKPTLHRMEPFDPSGDAAILRKAMKGFGTDEDAIIALLSKRTSDQRHQILLKYNQVYNDRDCIKDLKEELHGHFEQAIVALMRPMPEYLAMELHHAMDGIGTKERTLVEILCSLNNQWIYAIKNAYYKDYQKHLVDEIKDDTSGDFKKLLISMCDGKRDERNNDPALANTIAQQLHTAGEARFGTNESEFRRVMTNYSYPLLKAVFEEYKKIEGHDFSKAIDSELSGSFKKGVMAIYNIVENRPAFFAKELHDCMWGPGTADRTLIRLVLVRSEIDMQNIKDEYLKMYNKTLVDAIKGDTSGDYKKLLIALVEG</sequence>
<dbReference type="EMBL" id="CAXKWB010024999">
    <property type="protein sequence ID" value="CAL4127112.1"/>
    <property type="molecule type" value="Genomic_DNA"/>
</dbReference>
<accession>A0AAV2RLX3</accession>
<keyword evidence="3 6" id="KW-0106">Calcium</keyword>
<keyword evidence="5 6" id="KW-0111">Calcium/phospholipid-binding</keyword>
<keyword evidence="2 6" id="KW-0677">Repeat</keyword>
<dbReference type="GO" id="GO:0005737">
    <property type="term" value="C:cytoplasm"/>
    <property type="evidence" value="ECO:0007669"/>
    <property type="project" value="TreeGrafter"/>
</dbReference>
<dbReference type="InterPro" id="IPR037104">
    <property type="entry name" value="Annexin_sf"/>
</dbReference>
<keyword evidence="9" id="KW-1185">Reference proteome</keyword>
<dbReference type="InterPro" id="IPR001464">
    <property type="entry name" value="Annexin"/>
</dbReference>
<evidence type="ECO:0000256" key="6">
    <source>
        <dbReference type="RuleBase" id="RU003540"/>
    </source>
</evidence>
<gene>
    <name evidence="8" type="ORF">MNOR_LOCUS25785</name>
</gene>
<dbReference type="FunFam" id="1.10.220.10:FF:000002">
    <property type="entry name" value="Annexin"/>
    <property type="match status" value="1"/>
</dbReference>
<dbReference type="SMART" id="SM00335">
    <property type="entry name" value="ANX"/>
    <property type="match status" value="4"/>
</dbReference>
<organism evidence="8 9">
    <name type="scientific">Meganyctiphanes norvegica</name>
    <name type="common">Northern krill</name>
    <name type="synonym">Thysanopoda norvegica</name>
    <dbReference type="NCBI Taxonomy" id="48144"/>
    <lineage>
        <taxon>Eukaryota</taxon>
        <taxon>Metazoa</taxon>
        <taxon>Ecdysozoa</taxon>
        <taxon>Arthropoda</taxon>
        <taxon>Crustacea</taxon>
        <taxon>Multicrustacea</taxon>
        <taxon>Malacostraca</taxon>
        <taxon>Eumalacostraca</taxon>
        <taxon>Eucarida</taxon>
        <taxon>Euphausiacea</taxon>
        <taxon>Euphausiidae</taxon>
        <taxon>Meganyctiphanes</taxon>
    </lineage>
</organism>
<proteinExistence type="inferred from homology"/>
<comment type="domain">
    <text evidence="6">A pair of annexin repeats may form one binding site for calcium and phospholipid.</text>
</comment>
<evidence type="ECO:0000313" key="8">
    <source>
        <dbReference type="EMBL" id="CAL4127112.1"/>
    </source>
</evidence>
<dbReference type="AlphaFoldDB" id="A0AAV2RLX3"/>
<evidence type="ECO:0000256" key="1">
    <source>
        <dbReference type="ARBA" id="ARBA00007831"/>
    </source>
</evidence>
<evidence type="ECO:0000313" key="9">
    <source>
        <dbReference type="Proteomes" id="UP001497623"/>
    </source>
</evidence>
<keyword evidence="4 6" id="KW-0041">Annexin</keyword>
<dbReference type="GO" id="GO:0032509">
    <property type="term" value="P:endosome transport via multivesicular body sorting pathway"/>
    <property type="evidence" value="ECO:0007669"/>
    <property type="project" value="TreeGrafter"/>
</dbReference>
<comment type="similarity">
    <text evidence="1 6">Belongs to the annexin family.</text>
</comment>
<evidence type="ECO:0000256" key="3">
    <source>
        <dbReference type="ARBA" id="ARBA00022837"/>
    </source>
</evidence>
<evidence type="ECO:0000256" key="7">
    <source>
        <dbReference type="SAM" id="MobiDB-lite"/>
    </source>
</evidence>
<protein>
    <recommendedName>
        <fullName evidence="6">Annexin</fullName>
    </recommendedName>
</protein>